<reference evidence="1 2" key="1">
    <citation type="submission" date="2018-03" db="EMBL/GenBank/DDBJ databases">
        <title>Genomic Encyclopedia of Archaeal and Bacterial Type Strains, Phase II (KMG-II): from individual species to whole genera.</title>
        <authorList>
            <person name="Goeker M."/>
        </authorList>
    </citation>
    <scope>NUCLEOTIDE SEQUENCE [LARGE SCALE GENOMIC DNA]</scope>
    <source>
        <strain evidence="1 2">DSM 24859</strain>
    </source>
</reference>
<organism evidence="1 2">
    <name type="scientific">Chitinophaga niastensis</name>
    <dbReference type="NCBI Taxonomy" id="536980"/>
    <lineage>
        <taxon>Bacteria</taxon>
        <taxon>Pseudomonadati</taxon>
        <taxon>Bacteroidota</taxon>
        <taxon>Chitinophagia</taxon>
        <taxon>Chitinophagales</taxon>
        <taxon>Chitinophagaceae</taxon>
        <taxon>Chitinophaga</taxon>
    </lineage>
</organism>
<dbReference type="PANTHER" id="PTHR21485:SF6">
    <property type="entry name" value="N-ACYLNEURAMINATE CYTIDYLYLTRANSFERASE-RELATED"/>
    <property type="match status" value="1"/>
</dbReference>
<dbReference type="EMBL" id="PYAW01000001">
    <property type="protein sequence ID" value="PSL48947.1"/>
    <property type="molecule type" value="Genomic_DNA"/>
</dbReference>
<dbReference type="Pfam" id="PF02348">
    <property type="entry name" value="CTP_transf_3"/>
    <property type="match status" value="1"/>
</dbReference>
<dbReference type="InterPro" id="IPR003329">
    <property type="entry name" value="Cytidylyl_trans"/>
</dbReference>
<protein>
    <submittedName>
        <fullName evidence="1">CMP-N,N'-diacetyllegionaminic acid synthase</fullName>
    </submittedName>
</protein>
<accession>A0A2P8HRW2</accession>
<dbReference type="CDD" id="cd02513">
    <property type="entry name" value="CMP-NeuAc_Synthase"/>
    <property type="match status" value="1"/>
</dbReference>
<dbReference type="InterPro" id="IPR050793">
    <property type="entry name" value="CMP-NeuNAc_synthase"/>
</dbReference>
<evidence type="ECO:0000313" key="1">
    <source>
        <dbReference type="EMBL" id="PSL48947.1"/>
    </source>
</evidence>
<proteinExistence type="predicted"/>
<dbReference type="GO" id="GO:0008781">
    <property type="term" value="F:N-acylneuraminate cytidylyltransferase activity"/>
    <property type="evidence" value="ECO:0007669"/>
    <property type="project" value="TreeGrafter"/>
</dbReference>
<dbReference type="Gene3D" id="3.90.550.10">
    <property type="entry name" value="Spore Coat Polysaccharide Biosynthesis Protein SpsA, Chain A"/>
    <property type="match status" value="1"/>
</dbReference>
<dbReference type="OrthoDB" id="9805604at2"/>
<comment type="caution">
    <text evidence="1">The sequence shown here is derived from an EMBL/GenBank/DDBJ whole genome shotgun (WGS) entry which is preliminary data.</text>
</comment>
<dbReference type="AlphaFoldDB" id="A0A2P8HRW2"/>
<gene>
    <name evidence="1" type="ORF">CLV51_101277</name>
</gene>
<dbReference type="PANTHER" id="PTHR21485">
    <property type="entry name" value="HAD SUPERFAMILY MEMBERS CMAS AND KDSC"/>
    <property type="match status" value="1"/>
</dbReference>
<dbReference type="SUPFAM" id="SSF53448">
    <property type="entry name" value="Nucleotide-diphospho-sugar transferases"/>
    <property type="match status" value="1"/>
</dbReference>
<dbReference type="Proteomes" id="UP000240971">
    <property type="component" value="Unassembled WGS sequence"/>
</dbReference>
<dbReference type="RefSeq" id="WP_106526216.1">
    <property type="nucleotide sequence ID" value="NZ_PYAW01000001.1"/>
</dbReference>
<evidence type="ECO:0000313" key="2">
    <source>
        <dbReference type="Proteomes" id="UP000240971"/>
    </source>
</evidence>
<keyword evidence="2" id="KW-1185">Reference proteome</keyword>
<dbReference type="InterPro" id="IPR029044">
    <property type="entry name" value="Nucleotide-diphossugar_trans"/>
</dbReference>
<name>A0A2P8HRW2_CHINA</name>
<sequence>MNILITICARGGSKGIPGKNIRPLAGIPLIGYTINVARKFAKEKNCTIGLSTDSAEIIAAAKELGLTSEYKRPESLATDTIGKMPAIVDVLNFEEKSSNTRFDYLIDLDVTAPLRTVEDLNNALEMLIADDKALNIFSVSPANRNPYFNMVEQAEDGYYKLCKKGNFLTRQSSPKVYDMNASFYIYKRAFFEKNFPSALTDKSLVYVVPHVCFDLDHEIDFSFMEYLMRNKKLDFLL</sequence>